<sequence>MVVPHPLDDVLHIPHLVDPEIHYELLSKPGLAMSGLPTPPSKVIDTTDVHDPQLVAAEIDRITRLIDDCKMPFLLKLAHSVSGQGVYQIHTATQCTAVKAMLSAQLGHMLRQITGLNHHMHPCSLVLQEFVHGTTVALSLFLTSKGRPIFIACCD</sequence>
<protein>
    <submittedName>
        <fullName evidence="1">Uncharacterized protein</fullName>
    </submittedName>
</protein>
<evidence type="ECO:0000313" key="1">
    <source>
        <dbReference type="EMBL" id="KAK1147957.1"/>
    </source>
</evidence>
<name>A0ACC3BBG0_9EURO</name>
<organism evidence="1 2">
    <name type="scientific">Aspergillus melleus</name>
    <dbReference type="NCBI Taxonomy" id="138277"/>
    <lineage>
        <taxon>Eukaryota</taxon>
        <taxon>Fungi</taxon>
        <taxon>Dikarya</taxon>
        <taxon>Ascomycota</taxon>
        <taxon>Pezizomycotina</taxon>
        <taxon>Eurotiomycetes</taxon>
        <taxon>Eurotiomycetidae</taxon>
        <taxon>Eurotiales</taxon>
        <taxon>Aspergillaceae</taxon>
        <taxon>Aspergillus</taxon>
        <taxon>Aspergillus subgen. Circumdati</taxon>
    </lineage>
</organism>
<gene>
    <name evidence="1" type="ORF">N8T08_000473</name>
</gene>
<comment type="caution">
    <text evidence="1">The sequence shown here is derived from an EMBL/GenBank/DDBJ whole genome shotgun (WGS) entry which is preliminary data.</text>
</comment>
<proteinExistence type="predicted"/>
<dbReference type="Proteomes" id="UP001177260">
    <property type="component" value="Unassembled WGS sequence"/>
</dbReference>
<keyword evidence="2" id="KW-1185">Reference proteome</keyword>
<evidence type="ECO:0000313" key="2">
    <source>
        <dbReference type="Proteomes" id="UP001177260"/>
    </source>
</evidence>
<reference evidence="1 2" key="1">
    <citation type="journal article" date="2023" name="ACS Omega">
        <title>Identification of the Neoaspergillic Acid Biosynthesis Gene Cluster by Establishing an In Vitro CRISPR-Ribonucleoprotein Genetic System in Aspergillus melleus.</title>
        <authorList>
            <person name="Yuan B."/>
            <person name="Grau M.F."/>
            <person name="Murata R.M."/>
            <person name="Torok T."/>
            <person name="Venkateswaran K."/>
            <person name="Stajich J.E."/>
            <person name="Wang C.C.C."/>
        </authorList>
    </citation>
    <scope>NUCLEOTIDE SEQUENCE [LARGE SCALE GENOMIC DNA]</scope>
    <source>
        <strain evidence="1 2">IMV 1140</strain>
    </source>
</reference>
<dbReference type="EMBL" id="JAOPJF010000010">
    <property type="protein sequence ID" value="KAK1147957.1"/>
    <property type="molecule type" value="Genomic_DNA"/>
</dbReference>
<accession>A0ACC3BBG0</accession>